<dbReference type="EMBL" id="BMOV01000006">
    <property type="protein sequence ID" value="GGO13179.1"/>
    <property type="molecule type" value="Genomic_DNA"/>
</dbReference>
<gene>
    <name evidence="2" type="ORF">GCM10007972_19120</name>
</gene>
<evidence type="ECO:0000313" key="3">
    <source>
        <dbReference type="Proteomes" id="UP000602381"/>
    </source>
</evidence>
<proteinExistence type="predicted"/>
<feature type="transmembrane region" description="Helical" evidence="1">
    <location>
        <begin position="12"/>
        <end position="29"/>
    </location>
</feature>
<protein>
    <submittedName>
        <fullName evidence="2">Uncharacterized protein</fullName>
    </submittedName>
</protein>
<comment type="caution">
    <text evidence="2">The sequence shown here is derived from an EMBL/GenBank/DDBJ whole genome shotgun (WGS) entry which is preliminary data.</text>
</comment>
<keyword evidence="1" id="KW-0812">Transmembrane</keyword>
<organism evidence="2 3">
    <name type="scientific">Iodidimonas muriae</name>
    <dbReference type="NCBI Taxonomy" id="261467"/>
    <lineage>
        <taxon>Bacteria</taxon>
        <taxon>Pseudomonadati</taxon>
        <taxon>Pseudomonadota</taxon>
        <taxon>Alphaproteobacteria</taxon>
        <taxon>Iodidimonadales</taxon>
        <taxon>Iodidimonadaceae</taxon>
        <taxon>Iodidimonas</taxon>
    </lineage>
</organism>
<keyword evidence="3" id="KW-1185">Reference proteome</keyword>
<keyword evidence="1" id="KW-0472">Membrane</keyword>
<evidence type="ECO:0000313" key="2">
    <source>
        <dbReference type="EMBL" id="GGO13179.1"/>
    </source>
</evidence>
<dbReference type="Proteomes" id="UP000602381">
    <property type="component" value="Unassembled WGS sequence"/>
</dbReference>
<reference evidence="3" key="1">
    <citation type="journal article" date="2019" name="Int. J. Syst. Evol. Microbiol.">
        <title>The Global Catalogue of Microorganisms (GCM) 10K type strain sequencing project: providing services to taxonomists for standard genome sequencing and annotation.</title>
        <authorList>
            <consortium name="The Broad Institute Genomics Platform"/>
            <consortium name="The Broad Institute Genome Sequencing Center for Infectious Disease"/>
            <person name="Wu L."/>
            <person name="Ma J."/>
        </authorList>
    </citation>
    <scope>NUCLEOTIDE SEQUENCE [LARGE SCALE GENOMIC DNA]</scope>
    <source>
        <strain evidence="3">JCM 17843</strain>
    </source>
</reference>
<name>A0ABQ2LEB6_9PROT</name>
<accession>A0ABQ2LEB6</accession>
<keyword evidence="1" id="KW-1133">Transmembrane helix</keyword>
<evidence type="ECO:0000256" key="1">
    <source>
        <dbReference type="SAM" id="Phobius"/>
    </source>
</evidence>
<sequence>MRGVCLTPPVFYFLPQIMLVAAIISFVWGRGLVFPALLVSDGEDALLSDKRDTAQAQAY</sequence>